<dbReference type="Proteomes" id="UP001342826">
    <property type="component" value="Unassembled WGS sequence"/>
</dbReference>
<comment type="caution">
    <text evidence="3">The sequence shown here is derived from an EMBL/GenBank/DDBJ whole genome shotgun (WGS) entry which is preliminary data.</text>
</comment>
<dbReference type="RefSeq" id="WP_066226622.1">
    <property type="nucleotide sequence ID" value="NZ_JARTFQ010000001.1"/>
</dbReference>
<dbReference type="EC" id="2.7.7.65" evidence="3"/>
<feature type="transmembrane region" description="Helical" evidence="1">
    <location>
        <begin position="94"/>
        <end position="113"/>
    </location>
</feature>
<dbReference type="SMART" id="SM00267">
    <property type="entry name" value="GGDEF"/>
    <property type="match status" value="1"/>
</dbReference>
<evidence type="ECO:0000313" key="4">
    <source>
        <dbReference type="Proteomes" id="UP001342826"/>
    </source>
</evidence>
<evidence type="ECO:0000259" key="2">
    <source>
        <dbReference type="PROSITE" id="PS50887"/>
    </source>
</evidence>
<dbReference type="PANTHER" id="PTHR45138:SF23">
    <property type="entry name" value="SIGNALING PROTEIN"/>
    <property type="match status" value="1"/>
</dbReference>
<dbReference type="SUPFAM" id="SSF55785">
    <property type="entry name" value="PYP-like sensor domain (PAS domain)"/>
    <property type="match status" value="1"/>
</dbReference>
<evidence type="ECO:0000313" key="3">
    <source>
        <dbReference type="EMBL" id="MED4403319.1"/>
    </source>
</evidence>
<keyword evidence="4" id="KW-1185">Reference proteome</keyword>
<dbReference type="GeneID" id="301140174"/>
<dbReference type="Pfam" id="PF13188">
    <property type="entry name" value="PAS_8"/>
    <property type="match status" value="1"/>
</dbReference>
<feature type="domain" description="GGDEF" evidence="2">
    <location>
        <begin position="349"/>
        <end position="481"/>
    </location>
</feature>
<protein>
    <submittedName>
        <fullName evidence="3">Diguanylate cyclase</fullName>
        <ecNumber evidence="3">2.7.7.65</ecNumber>
    </submittedName>
</protein>
<feature type="transmembrane region" description="Helical" evidence="1">
    <location>
        <begin position="59"/>
        <end position="82"/>
    </location>
</feature>
<dbReference type="InterPro" id="IPR035965">
    <property type="entry name" value="PAS-like_dom_sf"/>
</dbReference>
<dbReference type="InterPro" id="IPR029787">
    <property type="entry name" value="Nucleotide_cyclase"/>
</dbReference>
<dbReference type="SUPFAM" id="SSF55073">
    <property type="entry name" value="Nucleotide cyclase"/>
    <property type="match status" value="1"/>
</dbReference>
<gene>
    <name evidence="3" type="ORF">P9271_18600</name>
</gene>
<reference evidence="3 4" key="1">
    <citation type="submission" date="2023-03" db="EMBL/GenBank/DDBJ databases">
        <title>Bacillus Genome Sequencing.</title>
        <authorList>
            <person name="Dunlap C."/>
        </authorList>
    </citation>
    <scope>NUCLEOTIDE SEQUENCE [LARGE SCALE GENOMIC DNA]</scope>
    <source>
        <strain evidence="3 4">NRS-1717</strain>
    </source>
</reference>
<dbReference type="InterPro" id="IPR043128">
    <property type="entry name" value="Rev_trsase/Diguanyl_cyclase"/>
</dbReference>
<dbReference type="NCBIfam" id="TIGR00254">
    <property type="entry name" value="GGDEF"/>
    <property type="match status" value="1"/>
</dbReference>
<keyword evidence="1" id="KW-0472">Membrane</keyword>
<accession>A0ABU6P1U6</accession>
<feature type="transmembrane region" description="Helical" evidence="1">
    <location>
        <begin position="32"/>
        <end position="53"/>
    </location>
</feature>
<name>A0ABU6P1U6_9BACI</name>
<proteinExistence type="predicted"/>
<dbReference type="InterPro" id="IPR000014">
    <property type="entry name" value="PAS"/>
</dbReference>
<dbReference type="Pfam" id="PF00990">
    <property type="entry name" value="GGDEF"/>
    <property type="match status" value="1"/>
</dbReference>
<dbReference type="CDD" id="cd01949">
    <property type="entry name" value="GGDEF"/>
    <property type="match status" value="1"/>
</dbReference>
<feature type="transmembrane region" description="Helical" evidence="1">
    <location>
        <begin position="142"/>
        <end position="159"/>
    </location>
</feature>
<dbReference type="InterPro" id="IPR050469">
    <property type="entry name" value="Diguanylate_Cyclase"/>
</dbReference>
<feature type="transmembrane region" description="Helical" evidence="1">
    <location>
        <begin position="119"/>
        <end position="135"/>
    </location>
</feature>
<dbReference type="InterPro" id="IPR000160">
    <property type="entry name" value="GGDEF_dom"/>
</dbReference>
<organism evidence="3 4">
    <name type="scientific">Metabacillus fastidiosus</name>
    <dbReference type="NCBI Taxonomy" id="1458"/>
    <lineage>
        <taxon>Bacteria</taxon>
        <taxon>Bacillati</taxon>
        <taxon>Bacillota</taxon>
        <taxon>Bacilli</taxon>
        <taxon>Bacillales</taxon>
        <taxon>Bacillaceae</taxon>
        <taxon>Metabacillus</taxon>
    </lineage>
</organism>
<evidence type="ECO:0000256" key="1">
    <source>
        <dbReference type="SAM" id="Phobius"/>
    </source>
</evidence>
<feature type="transmembrane region" description="Helical" evidence="1">
    <location>
        <begin position="165"/>
        <end position="187"/>
    </location>
</feature>
<sequence>MELLAKNATSGNDIEQQFIDCNENLLFERIKYVSYMLIFTYPCFFIMDFILLAKLNNPIYKFILSTFHIIGLMISLIFLILYRRSKGNAKGSIILTYLFLYLFIGAVSSINSQLNNGNIYAYIIILLAAAAIFPVQPRYQACLITGIHLFFITGLFLLEKNHFSFLFKLVNSTGAAVISFTIAYAFYSFRKNNFTNEWKLKKNEESFRRLFHMNPNPLVLFNLKTGNILLLNQQAIEYFHLKNKDMTKLDGWFMLTTPEEKQTIVKKLEEHQSLKNYMFKHKQKWSMLNFELVNYLGECCVLIGSTDITDLKETEEELYHHASFDPLTGVLNRRRGMEILSQHLIDGASDFIVCYIDINNLKMVNDRYGHSAGDDLIISCCETIKRHIREKDVLFRLGGDEFIILIFDRQMDVAQAIWSSIQSEFQDMVITGQKPYPISASHGLYQCKSGTNFSPEEILELADKEMYREKSKHRINQIARN</sequence>
<dbReference type="Gene3D" id="3.30.70.270">
    <property type="match status" value="1"/>
</dbReference>
<dbReference type="PANTHER" id="PTHR45138">
    <property type="entry name" value="REGULATORY COMPONENTS OF SENSORY TRANSDUCTION SYSTEM"/>
    <property type="match status" value="1"/>
</dbReference>
<dbReference type="PROSITE" id="PS50887">
    <property type="entry name" value="GGDEF"/>
    <property type="match status" value="1"/>
</dbReference>
<dbReference type="GO" id="GO:0052621">
    <property type="term" value="F:diguanylate cyclase activity"/>
    <property type="evidence" value="ECO:0007669"/>
    <property type="project" value="UniProtKB-EC"/>
</dbReference>
<keyword evidence="1" id="KW-0812">Transmembrane</keyword>
<keyword evidence="1" id="KW-1133">Transmembrane helix</keyword>
<dbReference type="Gene3D" id="3.30.450.20">
    <property type="entry name" value="PAS domain"/>
    <property type="match status" value="1"/>
</dbReference>
<keyword evidence="3" id="KW-0548">Nucleotidyltransferase</keyword>
<dbReference type="NCBIfam" id="TIGR00229">
    <property type="entry name" value="sensory_box"/>
    <property type="match status" value="1"/>
</dbReference>
<dbReference type="EMBL" id="JARTFS010000016">
    <property type="protein sequence ID" value="MED4403319.1"/>
    <property type="molecule type" value="Genomic_DNA"/>
</dbReference>
<keyword evidence="3" id="KW-0808">Transferase</keyword>